<organism evidence="4 5">
    <name type="scientific">Calditerrivibrio nitroreducens</name>
    <dbReference type="NCBI Taxonomy" id="477976"/>
    <lineage>
        <taxon>Bacteria</taxon>
        <taxon>Pseudomonadati</taxon>
        <taxon>Deferribacterota</taxon>
        <taxon>Deferribacteres</taxon>
        <taxon>Deferribacterales</taxon>
        <taxon>Calditerrivibrionaceae</taxon>
    </lineage>
</organism>
<keyword evidence="2" id="KW-0288">FMN</keyword>
<evidence type="ECO:0000256" key="2">
    <source>
        <dbReference type="ARBA" id="ARBA00022643"/>
    </source>
</evidence>
<dbReference type="Gene3D" id="3.40.50.360">
    <property type="match status" value="1"/>
</dbReference>
<gene>
    <name evidence="4" type="ORF">C0187_00260</name>
</gene>
<evidence type="ECO:0000259" key="3">
    <source>
        <dbReference type="Pfam" id="PF03358"/>
    </source>
</evidence>
<name>A0A2J6WRZ3_9BACT</name>
<dbReference type="InterPro" id="IPR051796">
    <property type="entry name" value="ISF_SsuE-like"/>
</dbReference>
<reference evidence="4 5" key="1">
    <citation type="submission" date="2018-01" db="EMBL/GenBank/DDBJ databases">
        <title>Metagenomic assembled genomes from two thermal pools in the Uzon Caldera, Kamchatka, Russia.</title>
        <authorList>
            <person name="Wilkins L."/>
            <person name="Ettinger C."/>
        </authorList>
    </citation>
    <scope>NUCLEOTIDE SEQUENCE [LARGE SCALE GENOMIC DNA]</scope>
    <source>
        <strain evidence="4">ZAV-05</strain>
    </source>
</reference>
<dbReference type="Pfam" id="PF03358">
    <property type="entry name" value="FMN_red"/>
    <property type="match status" value="1"/>
</dbReference>
<dbReference type="InterPro" id="IPR029039">
    <property type="entry name" value="Flavoprotein-like_sf"/>
</dbReference>
<dbReference type="GO" id="GO:0016491">
    <property type="term" value="F:oxidoreductase activity"/>
    <property type="evidence" value="ECO:0007669"/>
    <property type="project" value="InterPro"/>
</dbReference>
<proteinExistence type="predicted"/>
<dbReference type="InterPro" id="IPR005025">
    <property type="entry name" value="FMN_Rdtase-like_dom"/>
</dbReference>
<protein>
    <submittedName>
        <fullName evidence="4">Flavodoxin family protein</fullName>
    </submittedName>
</protein>
<sequence length="182" mass="20616">MNIVIINGSPRKDGNSSFIATELEKKFLDKGDSVRILNLNDMSYKGCQGCLSCRKNNSFCVVNDDLVKLLPTFVETDLFVVVSPNYYGFVTGQMKLFLDRWYCLKDANKRTKLKEGAKGFFILTQGSPNRDHGKSVSDWAKHLLEGFGLKYYGYVLPGLSTDNTDMARVKLKEIIMNINMFI</sequence>
<dbReference type="PANTHER" id="PTHR43278:SF2">
    <property type="entry name" value="IRON-SULFUR FLAVOPROTEIN"/>
    <property type="match status" value="1"/>
</dbReference>
<evidence type="ECO:0000256" key="1">
    <source>
        <dbReference type="ARBA" id="ARBA00022630"/>
    </source>
</evidence>
<accession>A0A2J6WRZ3</accession>
<evidence type="ECO:0000313" key="5">
    <source>
        <dbReference type="Proteomes" id="UP000242881"/>
    </source>
</evidence>
<evidence type="ECO:0000313" key="4">
    <source>
        <dbReference type="EMBL" id="PMP73013.1"/>
    </source>
</evidence>
<dbReference type="AlphaFoldDB" id="A0A2J6WRZ3"/>
<keyword evidence="1" id="KW-0285">Flavoprotein</keyword>
<dbReference type="RefSeq" id="WP_424606362.1">
    <property type="nucleotide sequence ID" value="NZ_JBNAVA010000018.1"/>
</dbReference>
<comment type="caution">
    <text evidence="4">The sequence shown here is derived from an EMBL/GenBank/DDBJ whole genome shotgun (WGS) entry which is preliminary data.</text>
</comment>
<dbReference type="Proteomes" id="UP000242881">
    <property type="component" value="Unassembled WGS sequence"/>
</dbReference>
<feature type="domain" description="NADPH-dependent FMN reductase-like" evidence="3">
    <location>
        <begin position="1"/>
        <end position="143"/>
    </location>
</feature>
<dbReference type="EMBL" id="PNIN01000004">
    <property type="protein sequence ID" value="PMP73013.1"/>
    <property type="molecule type" value="Genomic_DNA"/>
</dbReference>
<dbReference type="SUPFAM" id="SSF52218">
    <property type="entry name" value="Flavoproteins"/>
    <property type="match status" value="1"/>
</dbReference>
<dbReference type="PANTHER" id="PTHR43278">
    <property type="entry name" value="NAD(P)H-DEPENDENT FMN-CONTAINING OXIDOREDUCTASE YWQN-RELATED"/>
    <property type="match status" value="1"/>
</dbReference>